<dbReference type="Gene3D" id="3.55.40.10">
    <property type="entry name" value="minor pseudopilin epsh domain"/>
    <property type="match status" value="1"/>
</dbReference>
<dbReference type="InterPro" id="IPR045584">
    <property type="entry name" value="Pilin-like"/>
</dbReference>
<feature type="transmembrane region" description="Helical" evidence="8">
    <location>
        <begin position="12"/>
        <end position="32"/>
    </location>
</feature>
<feature type="domain" description="General secretion pathway GspH" evidence="9">
    <location>
        <begin position="47"/>
        <end position="184"/>
    </location>
</feature>
<dbReference type="AlphaFoldDB" id="A0A3B0YLV9"/>
<organism evidence="10">
    <name type="scientific">hydrothermal vent metagenome</name>
    <dbReference type="NCBI Taxonomy" id="652676"/>
    <lineage>
        <taxon>unclassified sequences</taxon>
        <taxon>metagenomes</taxon>
        <taxon>ecological metagenomes</taxon>
    </lineage>
</organism>
<keyword evidence="7 8" id="KW-0472">Membrane</keyword>
<dbReference type="GO" id="GO:0015628">
    <property type="term" value="P:protein secretion by the type II secretion system"/>
    <property type="evidence" value="ECO:0007669"/>
    <property type="project" value="InterPro"/>
</dbReference>
<dbReference type="Pfam" id="PF12019">
    <property type="entry name" value="GspH"/>
    <property type="match status" value="1"/>
</dbReference>
<keyword evidence="4" id="KW-0997">Cell inner membrane</keyword>
<keyword evidence="6 8" id="KW-1133">Transmembrane helix</keyword>
<keyword evidence="3" id="KW-0488">Methylation</keyword>
<gene>
    <name evidence="10" type="ORF">MNBD_GAMMA10-260</name>
</gene>
<evidence type="ECO:0000256" key="4">
    <source>
        <dbReference type="ARBA" id="ARBA00022519"/>
    </source>
</evidence>
<dbReference type="SUPFAM" id="SSF54523">
    <property type="entry name" value="Pili subunits"/>
    <property type="match status" value="1"/>
</dbReference>
<dbReference type="NCBIfam" id="TIGR02532">
    <property type="entry name" value="IV_pilin_GFxxxE"/>
    <property type="match status" value="1"/>
</dbReference>
<dbReference type="GO" id="GO:0015627">
    <property type="term" value="C:type II protein secretion system complex"/>
    <property type="evidence" value="ECO:0007669"/>
    <property type="project" value="InterPro"/>
</dbReference>
<evidence type="ECO:0000256" key="1">
    <source>
        <dbReference type="ARBA" id="ARBA00004377"/>
    </source>
</evidence>
<keyword evidence="5 8" id="KW-0812">Transmembrane</keyword>
<proteinExistence type="predicted"/>
<evidence type="ECO:0000259" key="9">
    <source>
        <dbReference type="Pfam" id="PF12019"/>
    </source>
</evidence>
<evidence type="ECO:0000256" key="3">
    <source>
        <dbReference type="ARBA" id="ARBA00022481"/>
    </source>
</evidence>
<evidence type="ECO:0000256" key="8">
    <source>
        <dbReference type="SAM" id="Phobius"/>
    </source>
</evidence>
<evidence type="ECO:0000313" key="10">
    <source>
        <dbReference type="EMBL" id="VAW69904.1"/>
    </source>
</evidence>
<keyword evidence="2" id="KW-1003">Cell membrane</keyword>
<dbReference type="InterPro" id="IPR012902">
    <property type="entry name" value="N_methyl_site"/>
</dbReference>
<dbReference type="GO" id="GO:0005886">
    <property type="term" value="C:plasma membrane"/>
    <property type="evidence" value="ECO:0007669"/>
    <property type="project" value="UniProtKB-SubCell"/>
</dbReference>
<dbReference type="InterPro" id="IPR022346">
    <property type="entry name" value="T2SS_GspH"/>
</dbReference>
<name>A0A3B0YLV9_9ZZZZ</name>
<dbReference type="PROSITE" id="PS00409">
    <property type="entry name" value="PROKAR_NTER_METHYL"/>
    <property type="match status" value="1"/>
</dbReference>
<sequence>MKTYIHSGFTLLELIIVIGMMAMLVAIGVPSFNAMITTNELADITTDLTLSLKRARAEAIASGRDVVVCSSTTTDSSSDGNAKCSLTAGNWNEGWLIMVDRNQDGNFLESQNELIWVKSISDNTKVTITPGPFAPLGLTNDFSQVVLFSHTGELKDGTAGGFQVCSGVSDNGYARRDITVSVSGQTNFQKNTVTTNDC</sequence>
<accession>A0A3B0YLV9</accession>
<evidence type="ECO:0000256" key="7">
    <source>
        <dbReference type="ARBA" id="ARBA00023136"/>
    </source>
</evidence>
<evidence type="ECO:0000256" key="5">
    <source>
        <dbReference type="ARBA" id="ARBA00022692"/>
    </source>
</evidence>
<protein>
    <recommendedName>
        <fullName evidence="9">General secretion pathway GspH domain-containing protein</fullName>
    </recommendedName>
</protein>
<dbReference type="EMBL" id="UOFJ01000476">
    <property type="protein sequence ID" value="VAW69904.1"/>
    <property type="molecule type" value="Genomic_DNA"/>
</dbReference>
<reference evidence="10" key="1">
    <citation type="submission" date="2018-06" db="EMBL/GenBank/DDBJ databases">
        <authorList>
            <person name="Zhirakovskaya E."/>
        </authorList>
    </citation>
    <scope>NUCLEOTIDE SEQUENCE</scope>
</reference>
<evidence type="ECO:0000256" key="2">
    <source>
        <dbReference type="ARBA" id="ARBA00022475"/>
    </source>
</evidence>
<comment type="subcellular location">
    <subcellularLocation>
        <location evidence="1">Cell inner membrane</location>
        <topology evidence="1">Single-pass membrane protein</topology>
    </subcellularLocation>
</comment>
<evidence type="ECO:0000256" key="6">
    <source>
        <dbReference type="ARBA" id="ARBA00022989"/>
    </source>
</evidence>